<name>A0ABV3YE03_9ACTN</name>
<accession>A0ABV3YE03</accession>
<sequence length="137" mass="14764">MSTTLYVLHSAAFAAQLGGGGLVVYETTGTLRNVRSLRNGLIAAEQKKQDHLTSLEQIRTSMPGFGGGRISLPRVTPETRERLVEQVGPGAVAERAALRQFLEGQFPGDRKWVWLGVFVLLLGIVLGYVANMLSVGA</sequence>
<dbReference type="Proteomes" id="UP001560293">
    <property type="component" value="Unassembled WGS sequence"/>
</dbReference>
<keyword evidence="1" id="KW-1133">Transmembrane helix</keyword>
<evidence type="ECO:0000256" key="1">
    <source>
        <dbReference type="SAM" id="Phobius"/>
    </source>
</evidence>
<dbReference type="RefSeq" id="WP_369141335.1">
    <property type="nucleotide sequence ID" value="NZ_JBFTEZ010000001.1"/>
</dbReference>
<reference evidence="3" key="1">
    <citation type="submission" date="2024-07" db="EMBL/GenBank/DDBJ databases">
        <title>Pseudomonas strain that inhibits Aeromonas fish pathogens.</title>
        <authorList>
            <person name="Wildschutte H."/>
        </authorList>
    </citation>
    <scope>NUCLEOTIDE SEQUENCE [LARGE SCALE GENOMIC DNA]</scope>
    <source>
        <strain evidence="3">n60</strain>
    </source>
</reference>
<keyword evidence="1" id="KW-0812">Transmembrane</keyword>
<organism evidence="2 3">
    <name type="scientific">Dietzia cinnamea</name>
    <dbReference type="NCBI Taxonomy" id="321318"/>
    <lineage>
        <taxon>Bacteria</taxon>
        <taxon>Bacillati</taxon>
        <taxon>Actinomycetota</taxon>
        <taxon>Actinomycetes</taxon>
        <taxon>Mycobacteriales</taxon>
        <taxon>Dietziaceae</taxon>
        <taxon>Dietzia</taxon>
    </lineage>
</organism>
<keyword evidence="1" id="KW-0472">Membrane</keyword>
<protein>
    <recommendedName>
        <fullName evidence="4">Transmembrane protein</fullName>
    </recommendedName>
</protein>
<feature type="transmembrane region" description="Helical" evidence="1">
    <location>
        <begin position="6"/>
        <end position="25"/>
    </location>
</feature>
<gene>
    <name evidence="2" type="ORF">AB6N35_00125</name>
</gene>
<evidence type="ECO:0008006" key="4">
    <source>
        <dbReference type="Google" id="ProtNLM"/>
    </source>
</evidence>
<comment type="caution">
    <text evidence="2">The sequence shown here is derived from an EMBL/GenBank/DDBJ whole genome shotgun (WGS) entry which is preliminary data.</text>
</comment>
<feature type="transmembrane region" description="Helical" evidence="1">
    <location>
        <begin position="112"/>
        <end position="130"/>
    </location>
</feature>
<evidence type="ECO:0000313" key="3">
    <source>
        <dbReference type="Proteomes" id="UP001560293"/>
    </source>
</evidence>
<keyword evidence="3" id="KW-1185">Reference proteome</keyword>
<evidence type="ECO:0000313" key="2">
    <source>
        <dbReference type="EMBL" id="MEX6462772.1"/>
    </source>
</evidence>
<proteinExistence type="predicted"/>
<dbReference type="EMBL" id="JBFTEZ010000001">
    <property type="protein sequence ID" value="MEX6462772.1"/>
    <property type="molecule type" value="Genomic_DNA"/>
</dbReference>